<dbReference type="OMA" id="FVPERQY"/>
<dbReference type="AlphaFoldDB" id="A0A4D6KL02"/>
<dbReference type="Proteomes" id="UP000297053">
    <property type="component" value="Chromosome"/>
</dbReference>
<dbReference type="GeneID" id="42179107"/>
<dbReference type="EMBL" id="CP039375">
    <property type="protein sequence ID" value="QCD65796.1"/>
    <property type="molecule type" value="Genomic_DNA"/>
</dbReference>
<dbReference type="RefSeq" id="WP_015762174.1">
    <property type="nucleotide sequence ID" value="NZ_CP039375.1"/>
</dbReference>
<evidence type="ECO:0000313" key="1">
    <source>
        <dbReference type="EMBL" id="QCD65796.1"/>
    </source>
</evidence>
<evidence type="ECO:0000313" key="2">
    <source>
        <dbReference type="Proteomes" id="UP000297053"/>
    </source>
</evidence>
<accession>A0A4D6KL02</accession>
<reference evidence="1 2" key="2">
    <citation type="submission" date="2019-04" db="EMBL/GenBank/DDBJ databases">
        <authorList>
            <person name="Yang S."/>
            <person name="Wei W."/>
        </authorList>
    </citation>
    <scope>NUCLEOTIDE SEQUENCE [LARGE SCALE GENOMIC DNA]</scope>
    <source>
        <strain evidence="2">ZP60</strain>
    </source>
</reference>
<proteinExistence type="predicted"/>
<organism evidence="1 2">
    <name type="scientific">Halomicrobium mukohataei</name>
    <dbReference type="NCBI Taxonomy" id="57705"/>
    <lineage>
        <taxon>Archaea</taxon>
        <taxon>Methanobacteriati</taxon>
        <taxon>Methanobacteriota</taxon>
        <taxon>Stenosarchaea group</taxon>
        <taxon>Halobacteria</taxon>
        <taxon>Halobacteriales</taxon>
        <taxon>Haloarculaceae</taxon>
        <taxon>Halomicrobium</taxon>
    </lineage>
</organism>
<gene>
    <name evidence="1" type="ORF">E5139_09185</name>
</gene>
<protein>
    <submittedName>
        <fullName evidence="1">Uncharacterized protein</fullName>
    </submittedName>
</protein>
<sequence length="297" mass="32635">MRRRTFLATAATAVALPLAGCGHPYDGSLSMSELTSDSAIAERYAGETEGLPPERTALIDAAIAGEKPTREGRYPPYERDRPVEHEGAYYRIAHEVVDSRTETRYTIDIDYDPATTPSSVIAYEDLPDADKTALGELIPPMADHPDNDGFDVGRTHRYDDVSESVLASDPAYEGISHDGATYRVRVADGGEVTIETYEYSAERVAESATDLGAQLREQYLFTLSGLSEAEREIVAEAIDGSYFPDGGEVPDAFRSLADRFRDRAGIDTTEHGGTWLARYEGTVYWTDLQYPPEADSQ</sequence>
<reference evidence="1 2" key="1">
    <citation type="submission" date="2019-04" db="EMBL/GenBank/DDBJ databases">
        <title>Complete genome sequence of Arthrobacter sp. ZXY-2 associated with effective atrazine degradation and salt adaptation.</title>
        <authorList>
            <person name="Zhao X."/>
        </authorList>
    </citation>
    <scope>NUCLEOTIDE SEQUENCE [LARGE SCALE GENOMIC DNA]</scope>
    <source>
        <strain evidence="2">ZP60</strain>
    </source>
</reference>
<name>A0A4D6KL02_9EURY</name>
<dbReference type="KEGG" id="halz:E5139_09185"/>